<evidence type="ECO:0000259" key="6">
    <source>
        <dbReference type="Pfam" id="PF09864"/>
    </source>
</evidence>
<protein>
    <submittedName>
        <fullName evidence="7">MliC family protein</fullName>
    </submittedName>
</protein>
<organism evidence="7 8">
    <name type="scientific">Variovorax dokdonensis</name>
    <dbReference type="NCBI Taxonomy" id="344883"/>
    <lineage>
        <taxon>Bacteria</taxon>
        <taxon>Pseudomonadati</taxon>
        <taxon>Pseudomonadota</taxon>
        <taxon>Betaproteobacteria</taxon>
        <taxon>Burkholderiales</taxon>
        <taxon>Comamonadaceae</taxon>
        <taxon>Variovorax</taxon>
    </lineage>
</organism>
<feature type="signal peptide" evidence="5">
    <location>
        <begin position="1"/>
        <end position="31"/>
    </location>
</feature>
<dbReference type="InterPro" id="IPR036328">
    <property type="entry name" value="MliC_sf"/>
</dbReference>
<reference evidence="7" key="1">
    <citation type="submission" date="2023-06" db="EMBL/GenBank/DDBJ databases">
        <authorList>
            <person name="Jiang Y."/>
            <person name="Liu Q."/>
        </authorList>
    </citation>
    <scope>NUCLEOTIDE SEQUENCE</scope>
    <source>
        <strain evidence="7">CGMCC 1.12089</strain>
    </source>
</reference>
<keyword evidence="8" id="KW-1185">Reference proteome</keyword>
<evidence type="ECO:0000313" key="7">
    <source>
        <dbReference type="EMBL" id="MDM0043417.1"/>
    </source>
</evidence>
<name>A0ABT7N667_9BURK</name>
<evidence type="ECO:0000256" key="4">
    <source>
        <dbReference type="ARBA" id="ARBA00023288"/>
    </source>
</evidence>
<keyword evidence="3" id="KW-0564">Palmitate</keyword>
<dbReference type="PROSITE" id="PS51257">
    <property type="entry name" value="PROKAR_LIPOPROTEIN"/>
    <property type="match status" value="1"/>
</dbReference>
<dbReference type="InterPro" id="IPR018660">
    <property type="entry name" value="MliC"/>
</dbReference>
<dbReference type="Gene3D" id="2.40.128.200">
    <property type="match status" value="1"/>
</dbReference>
<keyword evidence="1 5" id="KW-0732">Signal</keyword>
<keyword evidence="4" id="KW-0449">Lipoprotein</keyword>
<evidence type="ECO:0000256" key="1">
    <source>
        <dbReference type="ARBA" id="ARBA00022729"/>
    </source>
</evidence>
<gene>
    <name evidence="7" type="ORF">QTH91_02895</name>
</gene>
<dbReference type="Proteomes" id="UP001174908">
    <property type="component" value="Unassembled WGS sequence"/>
</dbReference>
<evidence type="ECO:0000256" key="5">
    <source>
        <dbReference type="SAM" id="SignalP"/>
    </source>
</evidence>
<keyword evidence="2" id="KW-0472">Membrane</keyword>
<dbReference type="SUPFAM" id="SSF141488">
    <property type="entry name" value="YdhA-like"/>
    <property type="match status" value="1"/>
</dbReference>
<dbReference type="RefSeq" id="WP_286658527.1">
    <property type="nucleotide sequence ID" value="NZ_JASZYV010000001.1"/>
</dbReference>
<evidence type="ECO:0000256" key="2">
    <source>
        <dbReference type="ARBA" id="ARBA00023136"/>
    </source>
</evidence>
<dbReference type="EMBL" id="JASZYV010000001">
    <property type="protein sequence ID" value="MDM0043417.1"/>
    <property type="molecule type" value="Genomic_DNA"/>
</dbReference>
<evidence type="ECO:0000256" key="3">
    <source>
        <dbReference type="ARBA" id="ARBA00023139"/>
    </source>
</evidence>
<feature type="domain" description="C-type lysozyme inhibitor" evidence="6">
    <location>
        <begin position="57"/>
        <end position="124"/>
    </location>
</feature>
<comment type="caution">
    <text evidence="7">The sequence shown here is derived from an EMBL/GenBank/DDBJ whole genome shotgun (WGS) entry which is preliminary data.</text>
</comment>
<feature type="chain" id="PRO_5045998217" evidence="5">
    <location>
        <begin position="32"/>
        <end position="132"/>
    </location>
</feature>
<evidence type="ECO:0000313" key="8">
    <source>
        <dbReference type="Proteomes" id="UP001174908"/>
    </source>
</evidence>
<sequence>MNQAHRHATSPMPWRTMARAAAALTSLAALGACSTTAMTDAPPAPASTGAWGAPIRFVCDGTPPSTVVVRYSQPGAASMSLSRGDRVVQLERQRAASGARYASADVEFWEHQGEAQLRWGANAPSLRCVAQR</sequence>
<proteinExistence type="predicted"/>
<accession>A0ABT7N667</accession>
<dbReference type="Pfam" id="PF09864">
    <property type="entry name" value="MliC"/>
    <property type="match status" value="1"/>
</dbReference>